<dbReference type="InterPro" id="IPR004647">
    <property type="entry name" value="Fe-S_hydro-lyase_TtdB-typ_cat"/>
</dbReference>
<dbReference type="InterPro" id="IPR036660">
    <property type="entry name" value="Fe-S_hydroAse_TtdB_cat_sf"/>
</dbReference>
<dbReference type="EMBL" id="JACIDU010000023">
    <property type="protein sequence ID" value="MBB4105545.1"/>
    <property type="molecule type" value="Genomic_DNA"/>
</dbReference>
<evidence type="ECO:0000313" key="9">
    <source>
        <dbReference type="Proteomes" id="UP000584824"/>
    </source>
</evidence>
<comment type="caution">
    <text evidence="8">The sequence shown here is derived from an EMBL/GenBank/DDBJ whole genome shotgun (WGS) entry which is preliminary data.</text>
</comment>
<evidence type="ECO:0000256" key="2">
    <source>
        <dbReference type="ARBA" id="ARBA00011103"/>
    </source>
</evidence>
<organism evidence="8 9">
    <name type="scientific">Allorhizobium borbori</name>
    <dbReference type="NCBI Taxonomy" id="485907"/>
    <lineage>
        <taxon>Bacteria</taxon>
        <taxon>Pseudomonadati</taxon>
        <taxon>Pseudomonadota</taxon>
        <taxon>Alphaproteobacteria</taxon>
        <taxon>Hyphomicrobiales</taxon>
        <taxon>Rhizobiaceae</taxon>
        <taxon>Rhizobium/Agrobacterium group</taxon>
        <taxon>Allorhizobium</taxon>
    </lineage>
</organism>
<dbReference type="Gene3D" id="3.20.130.10">
    <property type="entry name" value="Fe-S hydro-lyase, tartrate dehydratase beta-type, catalytic domain"/>
    <property type="match status" value="1"/>
</dbReference>
<dbReference type="RefSeq" id="WP_210287352.1">
    <property type="nucleotide sequence ID" value="NZ_JACIDU010000023.1"/>
</dbReference>
<name>A0A7W6K7I7_9HYPH</name>
<evidence type="ECO:0000259" key="7">
    <source>
        <dbReference type="Pfam" id="PF05683"/>
    </source>
</evidence>
<reference evidence="8 9" key="1">
    <citation type="submission" date="2020-08" db="EMBL/GenBank/DDBJ databases">
        <title>Genomic Encyclopedia of Type Strains, Phase IV (KMG-IV): sequencing the most valuable type-strain genomes for metagenomic binning, comparative biology and taxonomic classification.</title>
        <authorList>
            <person name="Goeker M."/>
        </authorList>
    </citation>
    <scope>NUCLEOTIDE SEQUENCE [LARGE SCALE GENOMIC DNA]</scope>
    <source>
        <strain evidence="8 9">DSM 26385</strain>
    </source>
</reference>
<evidence type="ECO:0000256" key="5">
    <source>
        <dbReference type="ARBA" id="ARBA00039250"/>
    </source>
</evidence>
<dbReference type="PANTHER" id="PTHR43351">
    <property type="entry name" value="L(+)-TARTRATE DEHYDRATASE SUBUNIT BETA"/>
    <property type="match status" value="1"/>
</dbReference>
<dbReference type="SUPFAM" id="SSF117457">
    <property type="entry name" value="FumA C-terminal domain-like"/>
    <property type="match status" value="1"/>
</dbReference>
<dbReference type="Pfam" id="PF05683">
    <property type="entry name" value="Fumerase_C"/>
    <property type="match status" value="1"/>
</dbReference>
<dbReference type="GO" id="GO:0008730">
    <property type="term" value="F:L(+)-tartrate dehydratase activity"/>
    <property type="evidence" value="ECO:0007669"/>
    <property type="project" value="UniProtKB-EC"/>
</dbReference>
<comment type="subunit">
    <text evidence="2">Heterotetramer of two alpha and two beta subunits.</text>
</comment>
<comment type="similarity">
    <text evidence="1">Belongs to the class-I fumarase family.</text>
</comment>
<dbReference type="PANTHER" id="PTHR43351:SF3">
    <property type="entry name" value="L(+)-TARTRATE DEHYDRATASE SUBUNIT BETA"/>
    <property type="match status" value="1"/>
</dbReference>
<evidence type="ECO:0000313" key="8">
    <source>
        <dbReference type="EMBL" id="MBB4105545.1"/>
    </source>
</evidence>
<sequence length="204" mass="21666">MSREIDLQLPLGRADLAGLQLGDRVFLTGEIVSSAGLPTYERLVRELSEGIAPPVALQGGCIFHLGSALEARDGGWHLHYINPTTSTRFDALMPALIEGFDLLLTGGKGGLSPESARALARTGGVYLSFPGGGAPILTDAVEAVVEVAWPEMVSHYRIVRLRVKRLGPLTVGIDARGNSLFAQIDTVAKGRRDEILAALAQSRG</sequence>
<evidence type="ECO:0000256" key="1">
    <source>
        <dbReference type="ARBA" id="ARBA00008876"/>
    </source>
</evidence>
<proteinExistence type="inferred from homology"/>
<dbReference type="Proteomes" id="UP000584824">
    <property type="component" value="Unassembled WGS sequence"/>
</dbReference>
<evidence type="ECO:0000256" key="6">
    <source>
        <dbReference type="ARBA" id="ARBA00049253"/>
    </source>
</evidence>
<evidence type="ECO:0000256" key="4">
    <source>
        <dbReference type="ARBA" id="ARBA00039027"/>
    </source>
</evidence>
<keyword evidence="3 8" id="KW-0456">Lyase</keyword>
<dbReference type="AlphaFoldDB" id="A0A7W6K7I7"/>
<gene>
    <name evidence="8" type="ORF">GGQ66_004132</name>
</gene>
<comment type="catalytic activity">
    <reaction evidence="6">
        <text>(2R,3R)-tartrate = oxaloacetate + H2O</text>
        <dbReference type="Rhea" id="RHEA:15413"/>
        <dbReference type="ChEBI" id="CHEBI:15377"/>
        <dbReference type="ChEBI" id="CHEBI:16452"/>
        <dbReference type="ChEBI" id="CHEBI:30924"/>
        <dbReference type="EC" id="4.2.1.32"/>
    </reaction>
</comment>
<accession>A0A7W6K7I7</accession>
<keyword evidence="9" id="KW-1185">Reference proteome</keyword>
<evidence type="ECO:0000256" key="3">
    <source>
        <dbReference type="ARBA" id="ARBA00023239"/>
    </source>
</evidence>
<protein>
    <recommendedName>
        <fullName evidence="5">L(+)-tartrate dehydratase subunit beta</fullName>
        <ecNumber evidence="4">4.2.1.32</ecNumber>
    </recommendedName>
</protein>
<dbReference type="EC" id="4.2.1.32" evidence="4"/>
<feature type="domain" description="Fe-S hydro-lyase tartrate dehydratase beta-type catalytic" evidence="7">
    <location>
        <begin position="3"/>
        <end position="183"/>
    </location>
</feature>